<reference evidence="2 3" key="1">
    <citation type="submission" date="2023-03" db="EMBL/GenBank/DDBJ databases">
        <authorList>
            <person name="Mo P."/>
        </authorList>
    </citation>
    <scope>NUCLEOTIDE SEQUENCE [LARGE SCALE GENOMIC DNA]</scope>
    <source>
        <strain evidence="2 3">HUAS 5</strain>
        <plasmid evidence="2 3">punmamed2</plasmid>
    </source>
</reference>
<evidence type="ECO:0000259" key="1">
    <source>
        <dbReference type="SMART" id="SM00382"/>
    </source>
</evidence>
<protein>
    <submittedName>
        <fullName evidence="2">AAA family ATPase</fullName>
    </submittedName>
</protein>
<dbReference type="SMART" id="SM00382">
    <property type="entry name" value="AAA"/>
    <property type="match status" value="1"/>
</dbReference>
<dbReference type="Pfam" id="PF13304">
    <property type="entry name" value="AAA_21"/>
    <property type="match status" value="1"/>
</dbReference>
<dbReference type="RefSeq" id="WP_279338187.1">
    <property type="nucleotide sequence ID" value="NZ_CP121683.1"/>
</dbReference>
<dbReference type="InterPro" id="IPR051396">
    <property type="entry name" value="Bact_Antivir_Def_Nuclease"/>
</dbReference>
<name>A0ABY8KA38_9ACTN</name>
<dbReference type="SUPFAM" id="SSF52540">
    <property type="entry name" value="P-loop containing nucleoside triphosphate hydrolases"/>
    <property type="match status" value="1"/>
</dbReference>
<sequence>MYVSRVQLRNIKGFTGRRAADLILPGRSGWTVLAGRNSSGKSTVLQAIALALGGPAVARALVSDFTGWISTPAKKGEVEVHVVSDPVHDGFTGSGNKPQGEISLGLQWARPTPEEHRGWQRPVMEPLDVKGRSGPRGPWAENPIGWFCAGYGPFRRLTGGSSEAQRLMLNQGPSGRLATLFHEDASLAEGVAWLIDLRLRRYEEGRSSEAAVLLNQVLSLLRDGLLPDRYQIQRVSADGLWVIENGRKEPSFPLKEMSDGYRTVAALVLDIVRQLHGAYGYLHTHPTASRSGGTAILAPGVVLIDEVDAHLHVTWQRKIGDWLQDHFPNIQFIVTSHSPYICQAADEGGLIRLPGADEQQPPEVVDEDLYRRVVYGSGDDAVLSELFGLETPYSSRAERQRRRLVALERKVYAEAATAEEIAEYQELSSLLTSSLESRVAEVSARLEQER</sequence>
<dbReference type="InterPro" id="IPR003593">
    <property type="entry name" value="AAA+_ATPase"/>
</dbReference>
<keyword evidence="3" id="KW-1185">Reference proteome</keyword>
<dbReference type="Pfam" id="PF13476">
    <property type="entry name" value="AAA_23"/>
    <property type="match status" value="1"/>
</dbReference>
<dbReference type="InterPro" id="IPR003959">
    <property type="entry name" value="ATPase_AAA_core"/>
</dbReference>
<evidence type="ECO:0000313" key="3">
    <source>
        <dbReference type="Proteomes" id="UP001216440"/>
    </source>
</evidence>
<gene>
    <name evidence="2" type="ORF">PYS65_34140</name>
</gene>
<proteinExistence type="predicted"/>
<dbReference type="InterPro" id="IPR038729">
    <property type="entry name" value="Rad50/SbcC_AAA"/>
</dbReference>
<geneLocation type="plasmid" evidence="2 3">
    <name>punmamed2</name>
</geneLocation>
<dbReference type="EMBL" id="CP121683">
    <property type="protein sequence ID" value="WGD45135.1"/>
    <property type="molecule type" value="Genomic_DNA"/>
</dbReference>
<dbReference type="PANTHER" id="PTHR43581">
    <property type="entry name" value="ATP/GTP PHOSPHATASE"/>
    <property type="match status" value="1"/>
</dbReference>
<evidence type="ECO:0000313" key="2">
    <source>
        <dbReference type="EMBL" id="WGD45135.1"/>
    </source>
</evidence>
<dbReference type="PANTHER" id="PTHR43581:SF2">
    <property type="entry name" value="EXCINUCLEASE ATPASE SUBUNIT"/>
    <property type="match status" value="1"/>
</dbReference>
<keyword evidence="2" id="KW-0614">Plasmid</keyword>
<feature type="domain" description="AAA+ ATPase" evidence="1">
    <location>
        <begin position="27"/>
        <end position="366"/>
    </location>
</feature>
<dbReference type="Proteomes" id="UP001216440">
    <property type="component" value="Plasmid punmamed2"/>
</dbReference>
<dbReference type="Gene3D" id="3.40.50.300">
    <property type="entry name" value="P-loop containing nucleotide triphosphate hydrolases"/>
    <property type="match status" value="2"/>
</dbReference>
<dbReference type="InterPro" id="IPR027417">
    <property type="entry name" value="P-loop_NTPase"/>
</dbReference>
<organism evidence="2 3">
    <name type="scientific">Streptomyces cathayae</name>
    <dbReference type="NCBI Taxonomy" id="3031124"/>
    <lineage>
        <taxon>Bacteria</taxon>
        <taxon>Bacillati</taxon>
        <taxon>Actinomycetota</taxon>
        <taxon>Actinomycetes</taxon>
        <taxon>Kitasatosporales</taxon>
        <taxon>Streptomycetaceae</taxon>
        <taxon>Streptomyces</taxon>
    </lineage>
</organism>
<accession>A0ABY8KA38</accession>